<dbReference type="InterPro" id="IPR021720">
    <property type="entry name" value="Malectin_dom"/>
</dbReference>
<accession>A0A7L7L9V6</accession>
<dbReference type="CDD" id="cd11304">
    <property type="entry name" value="Cadherin_repeat"/>
    <property type="match status" value="2"/>
</dbReference>
<evidence type="ECO:0000313" key="13">
    <source>
        <dbReference type="Proteomes" id="UP000514509"/>
    </source>
</evidence>
<dbReference type="SUPFAM" id="SSF63829">
    <property type="entry name" value="Calcium-dependent phosphotriesterase"/>
    <property type="match status" value="3"/>
</dbReference>
<dbReference type="RefSeq" id="WP_182412081.1">
    <property type="nucleotide sequence ID" value="NZ_CP055153.1"/>
</dbReference>
<feature type="domain" description="Secretion system C-terminal sorting" evidence="11">
    <location>
        <begin position="1113"/>
        <end position="1182"/>
    </location>
</feature>
<evidence type="ECO:0000259" key="10">
    <source>
        <dbReference type="Pfam" id="PF11721"/>
    </source>
</evidence>
<dbReference type="InterPro" id="IPR026444">
    <property type="entry name" value="Secre_tail"/>
</dbReference>
<dbReference type="PANTHER" id="PTHR13460:SF0">
    <property type="entry name" value="MALECTIN"/>
    <property type="match status" value="1"/>
</dbReference>
<keyword evidence="5" id="KW-0256">Endoplasmic reticulum</keyword>
<comment type="subcellular location">
    <subcellularLocation>
        <location evidence="1">Endoplasmic reticulum membrane</location>
        <topology evidence="1">Single-pass type I membrane protein</topology>
    </subcellularLocation>
</comment>
<dbReference type="NCBIfam" id="TIGR04183">
    <property type="entry name" value="Por_Secre_tail"/>
    <property type="match status" value="1"/>
</dbReference>
<keyword evidence="9" id="KW-0119">Carbohydrate metabolism</keyword>
<dbReference type="SUPFAM" id="SSF49313">
    <property type="entry name" value="Cadherin-like"/>
    <property type="match status" value="1"/>
</dbReference>
<dbReference type="PANTHER" id="PTHR13460">
    <property type="match status" value="1"/>
</dbReference>
<keyword evidence="8" id="KW-0325">Glycoprotein</keyword>
<keyword evidence="4" id="KW-0732">Signal</keyword>
<feature type="domain" description="Malectin" evidence="10">
    <location>
        <begin position="950"/>
        <end position="1087"/>
    </location>
</feature>
<organism evidence="12 13">
    <name type="scientific">Adhaeribacter radiodurans</name>
    <dbReference type="NCBI Taxonomy" id="2745197"/>
    <lineage>
        <taxon>Bacteria</taxon>
        <taxon>Pseudomonadati</taxon>
        <taxon>Bacteroidota</taxon>
        <taxon>Cytophagia</taxon>
        <taxon>Cytophagales</taxon>
        <taxon>Hymenobacteraceae</taxon>
        <taxon>Adhaeribacter</taxon>
    </lineage>
</organism>
<dbReference type="Gene3D" id="2.60.40.10">
    <property type="entry name" value="Immunoglobulins"/>
    <property type="match status" value="1"/>
</dbReference>
<dbReference type="Pfam" id="PF05345">
    <property type="entry name" value="He_PIG"/>
    <property type="match status" value="1"/>
</dbReference>
<proteinExistence type="inferred from homology"/>
<dbReference type="EMBL" id="CP055153">
    <property type="protein sequence ID" value="QMU29621.1"/>
    <property type="molecule type" value="Genomic_DNA"/>
</dbReference>
<keyword evidence="3" id="KW-0812">Transmembrane</keyword>
<evidence type="ECO:0000313" key="12">
    <source>
        <dbReference type="EMBL" id="QMU29621.1"/>
    </source>
</evidence>
<comment type="similarity">
    <text evidence="2">Belongs to the malectin family.</text>
</comment>
<gene>
    <name evidence="12" type="ORF">HUW48_16985</name>
</gene>
<dbReference type="InterPro" id="IPR008979">
    <property type="entry name" value="Galactose-bd-like_sf"/>
</dbReference>
<dbReference type="SUPFAM" id="SSF49785">
    <property type="entry name" value="Galactose-binding domain-like"/>
    <property type="match status" value="1"/>
</dbReference>
<dbReference type="NCBIfam" id="TIGR03803">
    <property type="entry name" value="Gloeo_Verruco"/>
    <property type="match status" value="14"/>
</dbReference>
<dbReference type="Proteomes" id="UP000514509">
    <property type="component" value="Chromosome"/>
</dbReference>
<evidence type="ECO:0000256" key="4">
    <source>
        <dbReference type="ARBA" id="ARBA00022729"/>
    </source>
</evidence>
<keyword evidence="6" id="KW-1133">Transmembrane helix</keyword>
<sequence length="1187" mass="123587">MNLPLIKSIYALLNRSYFFRWPILMRSVYKTASWSFSILVLFSAFISVAQAQESLVGFTSNGGPEGKGTLFSVKTNGTGYSVLKGFADWGKQPEGNLVKGDDGNFYGLTSAGGTFNGYGTVFKVTSSGDITVLHQFNYTTDGGYPHGSLVKGADGNFYGLTSAGGSNTYGTIFKITPSGTFTVIKNFEYSTGAKPNGHLTVGKDGNFYGMTYNGGTNGTGVIFKLTPGGTYSVLHHFNKPTDGGNSYGSLTQGKDGNFYGMTYSGGTFNYGTIFRISSTGTFKVVHHLQTLDGTYPDRNNLVSASDGNLYGMIRTGGNNGTGTIFKLTTAGAFNVIRHLDYRNDGGRPTSSLVQGADGALYGTTSQGGTNGYGTIFKITTKGTLTVLHHLEVKTDGGTPMGALYRNSDGNFYGLNSDGGKAFYGTIFKITPSGTYTVLNTFNGASQGNSPSGSIILAKDGAYYGTTNNGGANQHGTIFKICGGVTTVLRSFNKNTDGGFPYDGLVQGTDGSFYGLTSEGGNYNSGTIYRITAGGSFKVLYHFNSSVEGSGPAGSLIQGKDGSFYGTAKYGGPNRGGTIFKITAAGAFKVLWSLTSSSDGSAPDGNLVQGADGNLYGIASSGGTNNNGTIFKISPTGTNFKVMKHFNSLPDGNYPLGSLALGKDGNFYGTTSSGGSTSYDGVIFRITPAGDYKVLKRLSGPTEGEAPKGNLVQASDGNFYGMTSAGGKNNAGTLFRITPSGSYTVLRHFNLTTDGGEPSGSLIVQKPNPLVANAQSTTTAEDKAKAIVLTGSGGSPLTYSIRSNPKNGTLSGTGANRTYTPKPNFTGKDTFTFTVSVGCQVSAPATVTITVSPVNDAPVLASIGKKTVVKGSTLSFTATATDPDAGQTKTFSLVGAPSGATINATSGAFSWKPSIAGSYNFTVKVTDNGSPALSDQEAVSVTVLNSTSSTVRLNTGGEAATSSLGSFSADNYFSGATSISATTSPIANTTDDILYQNNRRATDVGGSFTYNIPVSNGSYTVKLHFAETFYTAAGQRKFNVSAEGASWLSNYDIVAAAGGTKVAVVATKNIKVADGSLTLLFSSVVDKACVAAIEVLPASAAESSEANTNLITSLYPNPAEDFLMVTLQTTGERVQAKITNDQGTVVKTIDQLVDTNKLQVEVAPLKAGLYQLHVQTPTGEQIYRFVKK</sequence>
<dbReference type="AlphaFoldDB" id="A0A7L7L9V6"/>
<reference evidence="12 13" key="1">
    <citation type="submission" date="2020-08" db="EMBL/GenBank/DDBJ databases">
        <title>Adhaeribacter dokdonensis sp. nov., isolated from the rhizosphere of Elymus tsukushiensis, a plant native to the Dokdo Islands, Republic of Korea.</title>
        <authorList>
            <person name="Ghim S.Y."/>
        </authorList>
    </citation>
    <scope>NUCLEOTIDE SEQUENCE [LARGE SCALE GENOMIC DNA]</scope>
    <source>
        <strain evidence="12 13">KUDC8001</strain>
    </source>
</reference>
<dbReference type="Pfam" id="PF11721">
    <property type="entry name" value="Malectin"/>
    <property type="match status" value="1"/>
</dbReference>
<evidence type="ECO:0000256" key="2">
    <source>
        <dbReference type="ARBA" id="ARBA00009141"/>
    </source>
</evidence>
<dbReference type="InterPro" id="IPR015919">
    <property type="entry name" value="Cadherin-like_sf"/>
</dbReference>
<dbReference type="Pfam" id="PF18962">
    <property type="entry name" value="Por_Secre_tail"/>
    <property type="match status" value="1"/>
</dbReference>
<dbReference type="GO" id="GO:0016020">
    <property type="term" value="C:membrane"/>
    <property type="evidence" value="ECO:0007669"/>
    <property type="project" value="InterPro"/>
</dbReference>
<dbReference type="GO" id="GO:0030246">
    <property type="term" value="F:carbohydrate binding"/>
    <property type="evidence" value="ECO:0007669"/>
    <property type="project" value="InterPro"/>
</dbReference>
<dbReference type="Gene3D" id="2.60.40.3440">
    <property type="match status" value="1"/>
</dbReference>
<evidence type="ECO:0000256" key="6">
    <source>
        <dbReference type="ARBA" id="ARBA00022989"/>
    </source>
</evidence>
<dbReference type="Pfam" id="PF17963">
    <property type="entry name" value="Big_9"/>
    <property type="match status" value="1"/>
</dbReference>
<dbReference type="InterPro" id="IPR039155">
    <property type="entry name" value="MLEC"/>
</dbReference>
<evidence type="ECO:0000256" key="3">
    <source>
        <dbReference type="ARBA" id="ARBA00022692"/>
    </source>
</evidence>
<evidence type="ECO:0000256" key="9">
    <source>
        <dbReference type="ARBA" id="ARBA00023277"/>
    </source>
</evidence>
<dbReference type="GO" id="GO:0005509">
    <property type="term" value="F:calcium ion binding"/>
    <property type="evidence" value="ECO:0007669"/>
    <property type="project" value="InterPro"/>
</dbReference>
<evidence type="ECO:0000256" key="5">
    <source>
        <dbReference type="ARBA" id="ARBA00022824"/>
    </source>
</evidence>
<name>A0A7L7L9V6_9BACT</name>
<keyword evidence="13" id="KW-1185">Reference proteome</keyword>
<dbReference type="KEGG" id="add:HUW48_16985"/>
<keyword evidence="7" id="KW-0472">Membrane</keyword>
<evidence type="ECO:0000259" key="11">
    <source>
        <dbReference type="Pfam" id="PF18962"/>
    </source>
</evidence>
<evidence type="ECO:0000256" key="8">
    <source>
        <dbReference type="ARBA" id="ARBA00023180"/>
    </source>
</evidence>
<protein>
    <submittedName>
        <fullName evidence="12">Putative Ig domain-containing protein</fullName>
    </submittedName>
</protein>
<evidence type="ECO:0000256" key="7">
    <source>
        <dbReference type="ARBA" id="ARBA00023136"/>
    </source>
</evidence>
<dbReference type="InterPro" id="IPR022519">
    <property type="entry name" value="Gloeo/Verruco_rpt"/>
</dbReference>
<dbReference type="Gene3D" id="2.60.120.430">
    <property type="entry name" value="Galactose-binding lectin"/>
    <property type="match status" value="1"/>
</dbReference>
<evidence type="ECO:0000256" key="1">
    <source>
        <dbReference type="ARBA" id="ARBA00004115"/>
    </source>
</evidence>
<dbReference type="InterPro" id="IPR013783">
    <property type="entry name" value="Ig-like_fold"/>
</dbReference>